<dbReference type="AlphaFoldDB" id="A0A2P6N9H2"/>
<keyword evidence="3" id="KW-1185">Reference proteome</keyword>
<proteinExistence type="predicted"/>
<dbReference type="EMBL" id="MDYQ01000143">
    <property type="protein sequence ID" value="PRP80603.1"/>
    <property type="molecule type" value="Genomic_DNA"/>
</dbReference>
<dbReference type="InParanoid" id="A0A2P6N9H2"/>
<gene>
    <name evidence="2" type="ORF">PROFUN_11546</name>
</gene>
<evidence type="ECO:0000313" key="2">
    <source>
        <dbReference type="EMBL" id="PRP80603.1"/>
    </source>
</evidence>
<sequence>MQKSSKVPGSVLGNLTPSFRYSSCRRPLFKTYIQFSTARTFTGKQPLELIFSASRDTQGNQVEQVFRVSSSKWREEDDPERDCATAAMRSRRRESGHRLNT</sequence>
<comment type="caution">
    <text evidence="2">The sequence shown here is derived from an EMBL/GenBank/DDBJ whole genome shotgun (WGS) entry which is preliminary data.</text>
</comment>
<dbReference type="Proteomes" id="UP000241769">
    <property type="component" value="Unassembled WGS sequence"/>
</dbReference>
<name>A0A2P6N9H2_9EUKA</name>
<feature type="compositionally biased region" description="Basic residues" evidence="1">
    <location>
        <begin position="89"/>
        <end position="101"/>
    </location>
</feature>
<evidence type="ECO:0000256" key="1">
    <source>
        <dbReference type="SAM" id="MobiDB-lite"/>
    </source>
</evidence>
<reference evidence="2 3" key="1">
    <citation type="journal article" date="2018" name="Genome Biol. Evol.">
        <title>Multiple Roots of Fruiting Body Formation in Amoebozoa.</title>
        <authorList>
            <person name="Hillmann F."/>
            <person name="Forbes G."/>
            <person name="Novohradska S."/>
            <person name="Ferling I."/>
            <person name="Riege K."/>
            <person name="Groth M."/>
            <person name="Westermann M."/>
            <person name="Marz M."/>
            <person name="Spaller T."/>
            <person name="Winckler T."/>
            <person name="Schaap P."/>
            <person name="Glockner G."/>
        </authorList>
    </citation>
    <scope>NUCLEOTIDE SEQUENCE [LARGE SCALE GENOMIC DNA]</scope>
    <source>
        <strain evidence="2 3">Jena</strain>
    </source>
</reference>
<organism evidence="2 3">
    <name type="scientific">Planoprotostelium fungivorum</name>
    <dbReference type="NCBI Taxonomy" id="1890364"/>
    <lineage>
        <taxon>Eukaryota</taxon>
        <taxon>Amoebozoa</taxon>
        <taxon>Evosea</taxon>
        <taxon>Variosea</taxon>
        <taxon>Cavosteliida</taxon>
        <taxon>Cavosteliaceae</taxon>
        <taxon>Planoprotostelium</taxon>
    </lineage>
</organism>
<accession>A0A2P6N9H2</accession>
<feature type="region of interest" description="Disordered" evidence="1">
    <location>
        <begin position="73"/>
        <end position="101"/>
    </location>
</feature>
<protein>
    <submittedName>
        <fullName evidence="2">Uncharacterized protein</fullName>
    </submittedName>
</protein>
<evidence type="ECO:0000313" key="3">
    <source>
        <dbReference type="Proteomes" id="UP000241769"/>
    </source>
</evidence>